<name>A0A3L9Y3X5_9RHOB</name>
<sequence length="81" mass="9221">MYFVNSIGDLFHEDAPNDWIDRVFAVMAMASHHTFQVLTKRSARMRDYLGGDRFSDSHASERIAYAAMTLVDESTRGICFA</sequence>
<reference evidence="1 2" key="1">
    <citation type="submission" date="2018-10" db="EMBL/GenBank/DDBJ databases">
        <authorList>
            <person name="Jung H.S."/>
            <person name="Jeon C.O."/>
        </authorList>
    </citation>
    <scope>NUCLEOTIDE SEQUENCE [LARGE SCALE GENOMIC DNA]</scope>
    <source>
        <strain evidence="1 2">MA-7-27</strain>
    </source>
</reference>
<proteinExistence type="predicted"/>
<keyword evidence="2" id="KW-1185">Reference proteome</keyword>
<evidence type="ECO:0000313" key="2">
    <source>
        <dbReference type="Proteomes" id="UP000281343"/>
    </source>
</evidence>
<dbReference type="OrthoDB" id="9787478at2"/>
<dbReference type="InterPro" id="IPR011101">
    <property type="entry name" value="DUF5131"/>
</dbReference>
<dbReference type="Pfam" id="PF07505">
    <property type="entry name" value="DUF5131"/>
    <property type="match status" value="1"/>
</dbReference>
<dbReference type="AlphaFoldDB" id="A0A3L9Y3X5"/>
<accession>A0A3L9Y3X5</accession>
<organism evidence="1 2">
    <name type="scientific">Rhodophyticola porphyridii</name>
    <dbReference type="NCBI Taxonomy" id="1852017"/>
    <lineage>
        <taxon>Bacteria</taxon>
        <taxon>Pseudomonadati</taxon>
        <taxon>Pseudomonadota</taxon>
        <taxon>Alphaproteobacteria</taxon>
        <taxon>Rhodobacterales</taxon>
        <taxon>Roseobacteraceae</taxon>
        <taxon>Rhodophyticola</taxon>
    </lineage>
</organism>
<dbReference type="EMBL" id="RCNT01000005">
    <property type="protein sequence ID" value="RMA42155.1"/>
    <property type="molecule type" value="Genomic_DNA"/>
</dbReference>
<protein>
    <submittedName>
        <fullName evidence="1">DUF5131 family protein</fullName>
    </submittedName>
</protein>
<gene>
    <name evidence="1" type="ORF">D9R08_11970</name>
</gene>
<dbReference type="Proteomes" id="UP000281343">
    <property type="component" value="Unassembled WGS sequence"/>
</dbReference>
<evidence type="ECO:0000313" key="1">
    <source>
        <dbReference type="EMBL" id="RMA42155.1"/>
    </source>
</evidence>
<comment type="caution">
    <text evidence="1">The sequence shown here is derived from an EMBL/GenBank/DDBJ whole genome shotgun (WGS) entry which is preliminary data.</text>
</comment>